<comment type="caution">
    <text evidence="1">The sequence shown here is derived from an EMBL/GenBank/DDBJ whole genome shotgun (WGS) entry which is preliminary data.</text>
</comment>
<gene>
    <name evidence="1" type="ORF">EVA_18540</name>
</gene>
<accession>J9C0K1</accession>
<reference evidence="1" key="1">
    <citation type="journal article" date="2012" name="PLoS ONE">
        <title>Gene sets for utilization of primary and secondary nutrition supplies in the distal gut of endangered iberian lynx.</title>
        <authorList>
            <person name="Alcaide M."/>
            <person name="Messina E."/>
            <person name="Richter M."/>
            <person name="Bargiela R."/>
            <person name="Peplies J."/>
            <person name="Huws S.A."/>
            <person name="Newbold C.J."/>
            <person name="Golyshin P.N."/>
            <person name="Simon M.A."/>
            <person name="Lopez G."/>
            <person name="Yakimov M.M."/>
            <person name="Ferrer M."/>
        </authorList>
    </citation>
    <scope>NUCLEOTIDE SEQUENCE</scope>
</reference>
<dbReference type="AlphaFoldDB" id="J9C0K1"/>
<proteinExistence type="predicted"/>
<sequence>MRLPHSAATDVGVLMRLPHSAAT</sequence>
<dbReference type="EMBL" id="AMCI01007021">
    <property type="protein sequence ID" value="EJW93350.1"/>
    <property type="molecule type" value="Genomic_DNA"/>
</dbReference>
<name>J9C0K1_9ZZZZ</name>
<organism evidence="1">
    <name type="scientific">gut metagenome</name>
    <dbReference type="NCBI Taxonomy" id="749906"/>
    <lineage>
        <taxon>unclassified sequences</taxon>
        <taxon>metagenomes</taxon>
        <taxon>organismal metagenomes</taxon>
    </lineage>
</organism>
<feature type="non-terminal residue" evidence="1">
    <location>
        <position position="23"/>
    </location>
</feature>
<protein>
    <submittedName>
        <fullName evidence="1">Uncharacterized protein</fullName>
    </submittedName>
</protein>
<evidence type="ECO:0000313" key="1">
    <source>
        <dbReference type="EMBL" id="EJW93350.1"/>
    </source>
</evidence>